<evidence type="ECO:0000313" key="2">
    <source>
        <dbReference type="Proteomes" id="UP001634394"/>
    </source>
</evidence>
<comment type="caution">
    <text evidence="1">The sequence shown here is derived from an EMBL/GenBank/DDBJ whole genome shotgun (WGS) entry which is preliminary data.</text>
</comment>
<proteinExistence type="predicted"/>
<name>A0ABD3X8E8_SINWO</name>
<keyword evidence="2" id="KW-1185">Reference proteome</keyword>
<dbReference type="AlphaFoldDB" id="A0ABD3X8E8"/>
<dbReference type="EMBL" id="JBJQND010000003">
    <property type="protein sequence ID" value="KAL3882534.1"/>
    <property type="molecule type" value="Genomic_DNA"/>
</dbReference>
<sequence>MEWDYCGITKCNRKDENDCSLPKPLTNAKPRYTYTSNGARDSYNSHCPVSQCTKSGWSAASISCSEYTEKRSCTSSGRTCQEWATKYPHDNRHVIYTSLDGSAANVSRSTN</sequence>
<organism evidence="1 2">
    <name type="scientific">Sinanodonta woodiana</name>
    <name type="common">Chinese pond mussel</name>
    <name type="synonym">Anodonta woodiana</name>
    <dbReference type="NCBI Taxonomy" id="1069815"/>
    <lineage>
        <taxon>Eukaryota</taxon>
        <taxon>Metazoa</taxon>
        <taxon>Spiralia</taxon>
        <taxon>Lophotrochozoa</taxon>
        <taxon>Mollusca</taxon>
        <taxon>Bivalvia</taxon>
        <taxon>Autobranchia</taxon>
        <taxon>Heteroconchia</taxon>
        <taxon>Palaeoheterodonta</taxon>
        <taxon>Unionida</taxon>
        <taxon>Unionoidea</taxon>
        <taxon>Unionidae</taxon>
        <taxon>Unioninae</taxon>
        <taxon>Sinanodonta</taxon>
    </lineage>
</organism>
<gene>
    <name evidence="1" type="ORF">ACJMK2_028870</name>
</gene>
<dbReference type="Proteomes" id="UP001634394">
    <property type="component" value="Unassembled WGS sequence"/>
</dbReference>
<protein>
    <submittedName>
        <fullName evidence="1">Uncharacterized protein</fullName>
    </submittedName>
</protein>
<accession>A0ABD3X8E8</accession>
<evidence type="ECO:0000313" key="1">
    <source>
        <dbReference type="EMBL" id="KAL3882534.1"/>
    </source>
</evidence>
<reference evidence="1 2" key="1">
    <citation type="submission" date="2024-11" db="EMBL/GenBank/DDBJ databases">
        <title>Chromosome-level genome assembly of the freshwater bivalve Anodonta woodiana.</title>
        <authorList>
            <person name="Chen X."/>
        </authorList>
    </citation>
    <scope>NUCLEOTIDE SEQUENCE [LARGE SCALE GENOMIC DNA]</scope>
    <source>
        <strain evidence="1">MN2024</strain>
        <tissue evidence="1">Gills</tissue>
    </source>
</reference>